<feature type="region of interest" description="Disordered" evidence="1">
    <location>
        <begin position="320"/>
        <end position="347"/>
    </location>
</feature>
<name>A0ABY5PKC3_9ACTN</name>
<organism evidence="2 3">
    <name type="scientific">Svornostia abyssi</name>
    <dbReference type="NCBI Taxonomy" id="2898438"/>
    <lineage>
        <taxon>Bacteria</taxon>
        <taxon>Bacillati</taxon>
        <taxon>Actinomycetota</taxon>
        <taxon>Thermoleophilia</taxon>
        <taxon>Solirubrobacterales</taxon>
        <taxon>Baekduiaceae</taxon>
        <taxon>Svornostia</taxon>
    </lineage>
</organism>
<evidence type="ECO:0000256" key="1">
    <source>
        <dbReference type="SAM" id="MobiDB-lite"/>
    </source>
</evidence>
<dbReference type="RefSeq" id="WP_353865590.1">
    <property type="nucleotide sequence ID" value="NZ_CP088295.1"/>
</dbReference>
<protein>
    <submittedName>
        <fullName evidence="2">Replication-relaxation family protein</fullName>
    </submittedName>
</protein>
<reference evidence="3" key="1">
    <citation type="submission" date="2021-11" db="EMBL/GenBank/DDBJ databases">
        <title>Cultivation dependent microbiological survey of springs from the worlds oldest radium mine currently devoted to the extraction of radon-saturated water.</title>
        <authorList>
            <person name="Kapinusova G."/>
            <person name="Smrhova T."/>
            <person name="Strejcek M."/>
            <person name="Suman J."/>
            <person name="Jani K."/>
            <person name="Pajer P."/>
            <person name="Uhlik O."/>
        </authorList>
    </citation>
    <scope>NUCLEOTIDE SEQUENCE [LARGE SCALE GENOMIC DNA]</scope>
    <source>
        <strain evidence="3">J379</strain>
    </source>
</reference>
<accession>A0ABY5PKC3</accession>
<dbReference type="EMBL" id="CP088295">
    <property type="protein sequence ID" value="UUY05124.1"/>
    <property type="molecule type" value="Genomic_DNA"/>
</dbReference>
<gene>
    <name evidence="2" type="ORF">LRS13_06235</name>
</gene>
<keyword evidence="3" id="KW-1185">Reference proteome</keyword>
<feature type="compositionally biased region" description="Polar residues" evidence="1">
    <location>
        <begin position="338"/>
        <end position="347"/>
    </location>
</feature>
<proteinExistence type="predicted"/>
<dbReference type="Pfam" id="PF13814">
    <property type="entry name" value="Replic_Relax"/>
    <property type="match status" value="1"/>
</dbReference>
<evidence type="ECO:0000313" key="3">
    <source>
        <dbReference type="Proteomes" id="UP001058860"/>
    </source>
</evidence>
<evidence type="ECO:0000313" key="2">
    <source>
        <dbReference type="EMBL" id="UUY05124.1"/>
    </source>
</evidence>
<sequence>MTALTVPESYRQAHRYDGAAVEHGRRSTIEPCAVQPRDLAIVHDVYRYKFLTAPQLRELWWPNASVQAADRRLLRLFRAGLLERFRPWARRGLGSFPWTYHLGEEGHRLLHEAGALGQRKRFRRRTIFDYGYVLHEVHLNAWVLAYKRALGPAFHSWEGETAIDPPPNFHPSRAELDDDWSVEGLAPGPVRPVYPDAVLEIAGETPEAESRLILVEYDRTRRIDKNFDKFIRYDAFLTAWWQHAEAGRRAAPPFVLFVCQDEEQRDLFLDAADGHLCGHHWHPDVDADGWPHPARQRILFASERDAHGGSALAHRVPAVPAGHTGRRPEPRRVLVGPSTVTAASMSS</sequence>
<dbReference type="InterPro" id="IPR025855">
    <property type="entry name" value="Replic_Relax"/>
</dbReference>
<dbReference type="Proteomes" id="UP001058860">
    <property type="component" value="Chromosome"/>
</dbReference>